<protein>
    <submittedName>
        <fullName evidence="1">Uncharacterized protein</fullName>
    </submittedName>
</protein>
<dbReference type="RefSeq" id="WP_242376202.1">
    <property type="nucleotide sequence ID" value="NZ_JAKRKC020000001.1"/>
</dbReference>
<gene>
    <name evidence="1" type="ORF">MF672_005455</name>
</gene>
<dbReference type="Proteomes" id="UP001317259">
    <property type="component" value="Unassembled WGS sequence"/>
</dbReference>
<sequence length="102" mass="11244">MQNTVEHRYGRDGMRLVTASFRTHHFVPHAHSEYAVAAIERLPGGSNADLCRRTPRGKVNPYSPGSQLADGLVPAVDLDPDLLLSGQAQQIGTDEHILYKPR</sequence>
<evidence type="ECO:0000313" key="1">
    <source>
        <dbReference type="EMBL" id="MCK2213243.1"/>
    </source>
</evidence>
<accession>A0ABT0FM36</accession>
<reference evidence="1 2" key="1">
    <citation type="submission" date="2022-04" db="EMBL/GenBank/DDBJ databases">
        <title>Genome draft of Actinomadura sp. ATCC 31491.</title>
        <authorList>
            <person name="Shi X."/>
            <person name="Du Y."/>
        </authorList>
    </citation>
    <scope>NUCLEOTIDE SEQUENCE [LARGE SCALE GENOMIC DNA]</scope>
    <source>
        <strain evidence="1 2">ATCC 31491</strain>
    </source>
</reference>
<keyword evidence="2" id="KW-1185">Reference proteome</keyword>
<organism evidence="1 2">
    <name type="scientific">Actinomadura luzonensis</name>
    <dbReference type="NCBI Taxonomy" id="2805427"/>
    <lineage>
        <taxon>Bacteria</taxon>
        <taxon>Bacillati</taxon>
        <taxon>Actinomycetota</taxon>
        <taxon>Actinomycetes</taxon>
        <taxon>Streptosporangiales</taxon>
        <taxon>Thermomonosporaceae</taxon>
        <taxon>Actinomadura</taxon>
    </lineage>
</organism>
<evidence type="ECO:0000313" key="2">
    <source>
        <dbReference type="Proteomes" id="UP001317259"/>
    </source>
</evidence>
<name>A0ABT0FM36_9ACTN</name>
<proteinExistence type="predicted"/>
<comment type="caution">
    <text evidence="1">The sequence shown here is derived from an EMBL/GenBank/DDBJ whole genome shotgun (WGS) entry which is preliminary data.</text>
</comment>
<dbReference type="EMBL" id="JAKRKC020000001">
    <property type="protein sequence ID" value="MCK2213243.1"/>
    <property type="molecule type" value="Genomic_DNA"/>
</dbReference>